<evidence type="ECO:0000313" key="2">
    <source>
        <dbReference type="EMBL" id="ESL03183.1"/>
    </source>
</evidence>
<sequence length="82" mass="10098">MEEKTFQNRMKELRESTGLNRKEFCEQFDIPYRTVTEWELGHRNAPPYVFRFLEYYIRMQELMKEKGVEKIVSGEDDENERQ</sequence>
<dbReference type="RefSeq" id="WP_023354925.1">
    <property type="nucleotide sequence ID" value="NZ_KI535368.1"/>
</dbReference>
<dbReference type="CDD" id="cd00093">
    <property type="entry name" value="HTH_XRE"/>
    <property type="match status" value="1"/>
</dbReference>
<organism evidence="2 3">
    <name type="scientific">Catonella morbi ATCC 51271</name>
    <dbReference type="NCBI Taxonomy" id="592026"/>
    <lineage>
        <taxon>Bacteria</taxon>
        <taxon>Bacillati</taxon>
        <taxon>Bacillota</taxon>
        <taxon>Clostridia</taxon>
        <taxon>Lachnospirales</taxon>
        <taxon>Lachnospiraceae</taxon>
        <taxon>Catonella</taxon>
    </lineage>
</organism>
<keyword evidence="3" id="KW-1185">Reference proteome</keyword>
<dbReference type="OrthoDB" id="9774673at2"/>
<dbReference type="InterPro" id="IPR001387">
    <property type="entry name" value="Cro/C1-type_HTH"/>
</dbReference>
<dbReference type="EMBL" id="ACIL03000013">
    <property type="protein sequence ID" value="ESL03183.1"/>
    <property type="molecule type" value="Genomic_DNA"/>
</dbReference>
<dbReference type="AlphaFoldDB" id="V2Y2J9"/>
<dbReference type="HOGENOM" id="CLU_191405_0_0_9"/>
<dbReference type="SMART" id="SM00530">
    <property type="entry name" value="HTH_XRE"/>
    <property type="match status" value="1"/>
</dbReference>
<dbReference type="PROSITE" id="PS50943">
    <property type="entry name" value="HTH_CROC1"/>
    <property type="match status" value="1"/>
</dbReference>
<dbReference type="InterPro" id="IPR010982">
    <property type="entry name" value="Lambda_DNA-bd_dom_sf"/>
</dbReference>
<evidence type="ECO:0000313" key="3">
    <source>
        <dbReference type="Proteomes" id="UP000018227"/>
    </source>
</evidence>
<accession>V2Y2J9</accession>
<dbReference type="eggNOG" id="COG2944">
    <property type="taxonomic scope" value="Bacteria"/>
</dbReference>
<dbReference type="STRING" id="592026.GCWU0000282_002057"/>
<name>V2Y2J9_9FIRM</name>
<dbReference type="GO" id="GO:0003677">
    <property type="term" value="F:DNA binding"/>
    <property type="evidence" value="ECO:0007669"/>
    <property type="project" value="InterPro"/>
</dbReference>
<reference evidence="2 3" key="1">
    <citation type="submission" date="2013-06" db="EMBL/GenBank/DDBJ databases">
        <authorList>
            <person name="Weinstock G."/>
            <person name="Sodergren E."/>
            <person name="Clifton S."/>
            <person name="Fulton L."/>
            <person name="Fulton B."/>
            <person name="Courtney L."/>
            <person name="Fronick C."/>
            <person name="Harrison M."/>
            <person name="Strong C."/>
            <person name="Farmer C."/>
            <person name="Delahaunty K."/>
            <person name="Markovic C."/>
            <person name="Hall O."/>
            <person name="Minx P."/>
            <person name="Tomlinson C."/>
            <person name="Mitreva M."/>
            <person name="Nelson J."/>
            <person name="Hou S."/>
            <person name="Wollam A."/>
            <person name="Pepin K.H."/>
            <person name="Johnson M."/>
            <person name="Bhonagiri V."/>
            <person name="Nash W.E."/>
            <person name="Warren W."/>
            <person name="Chinwalla A."/>
            <person name="Mardis E.R."/>
            <person name="Wilson R.K."/>
        </authorList>
    </citation>
    <scope>NUCLEOTIDE SEQUENCE [LARGE SCALE GENOMIC DNA]</scope>
    <source>
        <strain evidence="2 3">ATCC 51271</strain>
    </source>
</reference>
<proteinExistence type="predicted"/>
<dbReference type="Gene3D" id="1.10.260.40">
    <property type="entry name" value="lambda repressor-like DNA-binding domains"/>
    <property type="match status" value="1"/>
</dbReference>
<feature type="domain" description="HTH cro/C1-type" evidence="1">
    <location>
        <begin position="10"/>
        <end position="62"/>
    </location>
</feature>
<comment type="caution">
    <text evidence="2">The sequence shown here is derived from an EMBL/GenBank/DDBJ whole genome shotgun (WGS) entry which is preliminary data.</text>
</comment>
<dbReference type="SUPFAM" id="SSF47413">
    <property type="entry name" value="lambda repressor-like DNA-binding domains"/>
    <property type="match status" value="1"/>
</dbReference>
<evidence type="ECO:0000259" key="1">
    <source>
        <dbReference type="PROSITE" id="PS50943"/>
    </source>
</evidence>
<gene>
    <name evidence="2" type="ORF">GCWU0000282_002057</name>
</gene>
<dbReference type="Proteomes" id="UP000018227">
    <property type="component" value="Unassembled WGS sequence"/>
</dbReference>
<protein>
    <recommendedName>
        <fullName evidence="1">HTH cro/C1-type domain-containing protein</fullName>
    </recommendedName>
</protein>